<gene>
    <name evidence="6" type="ORF">EDC63_1043</name>
</gene>
<dbReference type="InterPro" id="IPR058792">
    <property type="entry name" value="Beta-barrel_RND_2"/>
</dbReference>
<reference evidence="6 7" key="1">
    <citation type="submission" date="2019-03" db="EMBL/GenBank/DDBJ databases">
        <title>Genomic Encyclopedia of Type Strains, Phase IV (KMG-IV): sequencing the most valuable type-strain genomes for metagenomic binning, comparative biology and taxonomic classification.</title>
        <authorList>
            <person name="Goeker M."/>
        </authorList>
    </citation>
    <scope>NUCLEOTIDE SEQUENCE [LARGE SCALE GENOMIC DNA]</scope>
    <source>
        <strain evidence="6 7">DSM 100309</strain>
    </source>
</reference>
<dbReference type="SUPFAM" id="SSF111369">
    <property type="entry name" value="HlyD-like secretion proteins"/>
    <property type="match status" value="1"/>
</dbReference>
<dbReference type="Gene3D" id="2.40.30.170">
    <property type="match status" value="1"/>
</dbReference>
<comment type="caution">
    <text evidence="6">The sequence shown here is derived from an EMBL/GenBank/DDBJ whole genome shotgun (WGS) entry which is preliminary data.</text>
</comment>
<dbReference type="NCBIfam" id="TIGR01730">
    <property type="entry name" value="RND_mfp"/>
    <property type="match status" value="1"/>
</dbReference>
<proteinExistence type="inferred from homology"/>
<dbReference type="InterPro" id="IPR058625">
    <property type="entry name" value="MdtA-like_BSH"/>
</dbReference>
<dbReference type="Pfam" id="PF25917">
    <property type="entry name" value="BSH_RND"/>
    <property type="match status" value="1"/>
</dbReference>
<dbReference type="Pfam" id="PF25954">
    <property type="entry name" value="Beta-barrel_RND_2"/>
    <property type="match status" value="1"/>
</dbReference>
<sequence length="365" mass="38839">MHLFAIPLLTLFFLSGCTKPVEKPEQVRPAMIYTVTQNSSSQASVYSGEVHARREAELGFRIGGKVTSRGVELGSEVKPGQVLAQLDPQDAQLATASARAQLAGAESEVANAAAELDRAQKLVKQQFLSQAALDARINADKTARARLAASRAQLNISGNQLSYTTLKADTAGVVTSVNFETGQVVSAGQPLVRIAYAGEKEVYIRVGEAQTQQFKAGSKVQVRLWAATQKAYTGVVREIAPAADENRTYLLKITINQADEAVRLGMTATVAFVNLADSFSTVALPAGALFQVGKQTKVWVVNAQQQVSAVPVQVVQYRENGLLVRGQLPAGTQVIAAGAHKLQPGQKIRPVPYDGPVLHAAEGNA</sequence>
<protein>
    <submittedName>
        <fullName evidence="6">RND family efflux transporter MFP subunit</fullName>
    </submittedName>
</protein>
<evidence type="ECO:0000259" key="3">
    <source>
        <dbReference type="Pfam" id="PF25876"/>
    </source>
</evidence>
<feature type="coiled-coil region" evidence="2">
    <location>
        <begin position="95"/>
        <end position="122"/>
    </location>
</feature>
<dbReference type="InterPro" id="IPR006143">
    <property type="entry name" value="RND_pump_MFP"/>
</dbReference>
<dbReference type="RefSeq" id="WP_124945688.1">
    <property type="nucleotide sequence ID" value="NZ_BHVT01000019.1"/>
</dbReference>
<dbReference type="Gene3D" id="1.10.287.470">
    <property type="entry name" value="Helix hairpin bin"/>
    <property type="match status" value="1"/>
</dbReference>
<keyword evidence="2" id="KW-0175">Coiled coil</keyword>
<feature type="domain" description="Multidrug resistance protein MdtA-like alpha-helical hairpin" evidence="3">
    <location>
        <begin position="95"/>
        <end position="164"/>
    </location>
</feature>
<dbReference type="GO" id="GO:0015562">
    <property type="term" value="F:efflux transmembrane transporter activity"/>
    <property type="evidence" value="ECO:0007669"/>
    <property type="project" value="TreeGrafter"/>
</dbReference>
<organism evidence="6 7">
    <name type="scientific">Sulfurirhabdus autotrophica</name>
    <dbReference type="NCBI Taxonomy" id="1706046"/>
    <lineage>
        <taxon>Bacteria</taxon>
        <taxon>Pseudomonadati</taxon>
        <taxon>Pseudomonadota</taxon>
        <taxon>Betaproteobacteria</taxon>
        <taxon>Nitrosomonadales</taxon>
        <taxon>Sulfuricellaceae</taxon>
        <taxon>Sulfurirhabdus</taxon>
    </lineage>
</organism>
<dbReference type="GO" id="GO:1990281">
    <property type="term" value="C:efflux pump complex"/>
    <property type="evidence" value="ECO:0007669"/>
    <property type="project" value="TreeGrafter"/>
</dbReference>
<evidence type="ECO:0000256" key="2">
    <source>
        <dbReference type="SAM" id="Coils"/>
    </source>
</evidence>
<dbReference type="AlphaFoldDB" id="A0A4R3Y854"/>
<dbReference type="PANTHER" id="PTHR30469">
    <property type="entry name" value="MULTIDRUG RESISTANCE PROTEIN MDTA"/>
    <property type="match status" value="1"/>
</dbReference>
<dbReference type="PANTHER" id="PTHR30469:SF15">
    <property type="entry name" value="HLYD FAMILY OF SECRETION PROTEINS"/>
    <property type="match status" value="1"/>
</dbReference>
<dbReference type="OrthoDB" id="9806939at2"/>
<dbReference type="EMBL" id="SMCO01000004">
    <property type="protein sequence ID" value="TCV88046.1"/>
    <property type="molecule type" value="Genomic_DNA"/>
</dbReference>
<feature type="domain" description="Multidrug resistance protein MdtA-like barrel-sandwich hybrid" evidence="4">
    <location>
        <begin position="54"/>
        <end position="191"/>
    </location>
</feature>
<accession>A0A4R3Y854</accession>
<name>A0A4R3Y854_9PROT</name>
<dbReference type="InterPro" id="IPR058624">
    <property type="entry name" value="MdtA-like_HH"/>
</dbReference>
<keyword evidence="7" id="KW-1185">Reference proteome</keyword>
<dbReference type="Gene3D" id="2.40.50.100">
    <property type="match status" value="1"/>
</dbReference>
<evidence type="ECO:0000313" key="7">
    <source>
        <dbReference type="Proteomes" id="UP000295367"/>
    </source>
</evidence>
<dbReference type="Proteomes" id="UP000295367">
    <property type="component" value="Unassembled WGS sequence"/>
</dbReference>
<feature type="domain" description="CusB-like beta-barrel" evidence="5">
    <location>
        <begin position="204"/>
        <end position="273"/>
    </location>
</feature>
<evidence type="ECO:0000313" key="6">
    <source>
        <dbReference type="EMBL" id="TCV88046.1"/>
    </source>
</evidence>
<dbReference type="Pfam" id="PF25876">
    <property type="entry name" value="HH_MFP_RND"/>
    <property type="match status" value="1"/>
</dbReference>
<evidence type="ECO:0000256" key="1">
    <source>
        <dbReference type="ARBA" id="ARBA00009477"/>
    </source>
</evidence>
<dbReference type="Gene3D" id="2.40.420.20">
    <property type="match status" value="1"/>
</dbReference>
<comment type="similarity">
    <text evidence="1">Belongs to the membrane fusion protein (MFP) (TC 8.A.1) family.</text>
</comment>
<evidence type="ECO:0000259" key="4">
    <source>
        <dbReference type="Pfam" id="PF25917"/>
    </source>
</evidence>
<evidence type="ECO:0000259" key="5">
    <source>
        <dbReference type="Pfam" id="PF25954"/>
    </source>
</evidence>